<dbReference type="AlphaFoldDB" id="A0AAW0FK66"/>
<dbReference type="Proteomes" id="UP001385951">
    <property type="component" value="Unassembled WGS sequence"/>
</dbReference>
<sequence>MALKNGDIEVWGLMYDVSTGLLNEIEIPNDEFEDLFHVQDDVEDNLGIFPIQVESTFGNLILFNCLQDFIGVPYPPGNAINASASSPIIFFLIGNWG</sequence>
<organism evidence="1 2">
    <name type="scientific">Cerrena zonata</name>
    <dbReference type="NCBI Taxonomy" id="2478898"/>
    <lineage>
        <taxon>Eukaryota</taxon>
        <taxon>Fungi</taxon>
        <taxon>Dikarya</taxon>
        <taxon>Basidiomycota</taxon>
        <taxon>Agaricomycotina</taxon>
        <taxon>Agaricomycetes</taxon>
        <taxon>Polyporales</taxon>
        <taxon>Cerrenaceae</taxon>
        <taxon>Cerrena</taxon>
    </lineage>
</organism>
<comment type="caution">
    <text evidence="1">The sequence shown here is derived from an EMBL/GenBank/DDBJ whole genome shotgun (WGS) entry which is preliminary data.</text>
</comment>
<evidence type="ECO:0000313" key="1">
    <source>
        <dbReference type="EMBL" id="KAK7681131.1"/>
    </source>
</evidence>
<evidence type="ECO:0008006" key="3">
    <source>
        <dbReference type="Google" id="ProtNLM"/>
    </source>
</evidence>
<reference evidence="1 2" key="1">
    <citation type="submission" date="2022-09" db="EMBL/GenBank/DDBJ databases">
        <authorList>
            <person name="Palmer J.M."/>
        </authorList>
    </citation>
    <scope>NUCLEOTIDE SEQUENCE [LARGE SCALE GENOMIC DNA]</scope>
    <source>
        <strain evidence="1 2">DSM 7382</strain>
    </source>
</reference>
<dbReference type="EMBL" id="JASBNA010000043">
    <property type="protein sequence ID" value="KAK7681131.1"/>
    <property type="molecule type" value="Genomic_DNA"/>
</dbReference>
<dbReference type="GO" id="GO:0004089">
    <property type="term" value="F:carbonate dehydratase activity"/>
    <property type="evidence" value="ECO:0007669"/>
    <property type="project" value="InterPro"/>
</dbReference>
<name>A0AAW0FK66_9APHY</name>
<dbReference type="InterPro" id="IPR036874">
    <property type="entry name" value="Carbonic_anhydrase_sf"/>
</dbReference>
<gene>
    <name evidence="1" type="ORF">QCA50_015746</name>
</gene>
<accession>A0AAW0FK66</accession>
<keyword evidence="2" id="KW-1185">Reference proteome</keyword>
<dbReference type="GO" id="GO:0008270">
    <property type="term" value="F:zinc ion binding"/>
    <property type="evidence" value="ECO:0007669"/>
    <property type="project" value="InterPro"/>
</dbReference>
<evidence type="ECO:0000313" key="2">
    <source>
        <dbReference type="Proteomes" id="UP001385951"/>
    </source>
</evidence>
<protein>
    <recommendedName>
        <fullName evidence="3">Carbonic anhydrase</fullName>
    </recommendedName>
</protein>
<proteinExistence type="predicted"/>
<dbReference type="SUPFAM" id="SSF53056">
    <property type="entry name" value="beta-carbonic anhydrase, cab"/>
    <property type="match status" value="1"/>
</dbReference>